<protein>
    <submittedName>
        <fullName evidence="2">Uncharacterized protein</fullName>
    </submittedName>
</protein>
<dbReference type="KEGG" id="shs:STEHIDRAFT_163045"/>
<reference evidence="3" key="1">
    <citation type="journal article" date="2012" name="Science">
        <title>The Paleozoic origin of enzymatic lignin decomposition reconstructed from 31 fungal genomes.</title>
        <authorList>
            <person name="Floudas D."/>
            <person name="Binder M."/>
            <person name="Riley R."/>
            <person name="Barry K."/>
            <person name="Blanchette R.A."/>
            <person name="Henrissat B."/>
            <person name="Martinez A.T."/>
            <person name="Otillar R."/>
            <person name="Spatafora J.W."/>
            <person name="Yadav J.S."/>
            <person name="Aerts A."/>
            <person name="Benoit I."/>
            <person name="Boyd A."/>
            <person name="Carlson A."/>
            <person name="Copeland A."/>
            <person name="Coutinho P.M."/>
            <person name="de Vries R.P."/>
            <person name="Ferreira P."/>
            <person name="Findley K."/>
            <person name="Foster B."/>
            <person name="Gaskell J."/>
            <person name="Glotzer D."/>
            <person name="Gorecki P."/>
            <person name="Heitman J."/>
            <person name="Hesse C."/>
            <person name="Hori C."/>
            <person name="Igarashi K."/>
            <person name="Jurgens J.A."/>
            <person name="Kallen N."/>
            <person name="Kersten P."/>
            <person name="Kohler A."/>
            <person name="Kuees U."/>
            <person name="Kumar T.K.A."/>
            <person name="Kuo A."/>
            <person name="LaButti K."/>
            <person name="Larrondo L.F."/>
            <person name="Lindquist E."/>
            <person name="Ling A."/>
            <person name="Lombard V."/>
            <person name="Lucas S."/>
            <person name="Lundell T."/>
            <person name="Martin R."/>
            <person name="McLaughlin D.J."/>
            <person name="Morgenstern I."/>
            <person name="Morin E."/>
            <person name="Murat C."/>
            <person name="Nagy L.G."/>
            <person name="Nolan M."/>
            <person name="Ohm R.A."/>
            <person name="Patyshakuliyeva A."/>
            <person name="Rokas A."/>
            <person name="Ruiz-Duenas F.J."/>
            <person name="Sabat G."/>
            <person name="Salamov A."/>
            <person name="Samejima M."/>
            <person name="Schmutz J."/>
            <person name="Slot J.C."/>
            <person name="St John F."/>
            <person name="Stenlid J."/>
            <person name="Sun H."/>
            <person name="Sun S."/>
            <person name="Syed K."/>
            <person name="Tsang A."/>
            <person name="Wiebenga A."/>
            <person name="Young D."/>
            <person name="Pisabarro A."/>
            <person name="Eastwood D.C."/>
            <person name="Martin F."/>
            <person name="Cullen D."/>
            <person name="Grigoriev I.V."/>
            <person name="Hibbett D.S."/>
        </authorList>
    </citation>
    <scope>NUCLEOTIDE SEQUENCE [LARGE SCALE GENOMIC DNA]</scope>
    <source>
        <strain evidence="3">FP-91666</strain>
    </source>
</reference>
<feature type="compositionally biased region" description="Acidic residues" evidence="1">
    <location>
        <begin position="292"/>
        <end position="304"/>
    </location>
</feature>
<dbReference type="OrthoDB" id="2615814at2759"/>
<organism evidence="2 3">
    <name type="scientific">Stereum hirsutum (strain FP-91666)</name>
    <name type="common">White-rot fungus</name>
    <dbReference type="NCBI Taxonomy" id="721885"/>
    <lineage>
        <taxon>Eukaryota</taxon>
        <taxon>Fungi</taxon>
        <taxon>Dikarya</taxon>
        <taxon>Basidiomycota</taxon>
        <taxon>Agaricomycotina</taxon>
        <taxon>Agaricomycetes</taxon>
        <taxon>Russulales</taxon>
        <taxon>Stereaceae</taxon>
        <taxon>Stereum</taxon>
    </lineage>
</organism>
<keyword evidence="3" id="KW-1185">Reference proteome</keyword>
<dbReference type="OMA" id="EITMHES"/>
<dbReference type="AlphaFoldDB" id="R7RZ20"/>
<dbReference type="GeneID" id="18802214"/>
<accession>R7RZ20</accession>
<sequence length="324" mass="36351">MAFIQRADGLGLIRDLFPKDIVRNQNEVEAFEEMDSSMIKPLKFDRLFDWAIVTSAVPSTDRTRAMQCVLKPMPHIFAETNSLQRLTVRIFGFLGKHNLTPMGNWNRTLRGAPKAIMYFELEPGAYQHEFVEQRVQLEELRRMAYKYLGQGMSGRSEKDKALFFQRRVLRKATGVPPWTPLEPSELYDNDLAAITSKWRLDVSPTFGRRSSSGSLRACSPLTFSVGDFVDVTAVLDIITITKDGHPKSRVHFGFTSLIQLCAADRVETAMGATAVPDIEGREITMHESALVLEEDDGSSGDEKDDAAGNGNGRRHNIECLLHAD</sequence>
<evidence type="ECO:0000256" key="1">
    <source>
        <dbReference type="SAM" id="MobiDB-lite"/>
    </source>
</evidence>
<proteinExistence type="predicted"/>
<evidence type="ECO:0000313" key="3">
    <source>
        <dbReference type="Proteomes" id="UP000053927"/>
    </source>
</evidence>
<dbReference type="RefSeq" id="XP_007310782.1">
    <property type="nucleotide sequence ID" value="XM_007310720.1"/>
</dbReference>
<evidence type="ECO:0000313" key="2">
    <source>
        <dbReference type="EMBL" id="EIM80170.1"/>
    </source>
</evidence>
<dbReference type="eggNOG" id="ENOG502R173">
    <property type="taxonomic scope" value="Eukaryota"/>
</dbReference>
<dbReference type="EMBL" id="JH687399">
    <property type="protein sequence ID" value="EIM80170.1"/>
    <property type="molecule type" value="Genomic_DNA"/>
</dbReference>
<feature type="region of interest" description="Disordered" evidence="1">
    <location>
        <begin position="292"/>
        <end position="312"/>
    </location>
</feature>
<dbReference type="Proteomes" id="UP000053927">
    <property type="component" value="Unassembled WGS sequence"/>
</dbReference>
<gene>
    <name evidence="2" type="ORF">STEHIDRAFT_163045</name>
</gene>
<name>R7RZ20_STEHR</name>